<name>A0ACC6M3V2_9BACI</name>
<proteinExistence type="predicted"/>
<dbReference type="EMBL" id="JAWZSR010000002">
    <property type="protein sequence ID" value="MDX8045417.1"/>
    <property type="molecule type" value="Genomic_DNA"/>
</dbReference>
<gene>
    <name evidence="1" type="ORF">SH601_05385</name>
</gene>
<organism evidence="1 2">
    <name type="scientific">Gracilibacillus pellucidus</name>
    <dbReference type="NCBI Taxonomy" id="3095368"/>
    <lineage>
        <taxon>Bacteria</taxon>
        <taxon>Bacillati</taxon>
        <taxon>Bacillota</taxon>
        <taxon>Bacilli</taxon>
        <taxon>Bacillales</taxon>
        <taxon>Bacillaceae</taxon>
        <taxon>Gracilibacillus</taxon>
    </lineage>
</organism>
<keyword evidence="2" id="KW-1185">Reference proteome</keyword>
<evidence type="ECO:0000313" key="1">
    <source>
        <dbReference type="EMBL" id="MDX8045417.1"/>
    </source>
</evidence>
<protein>
    <submittedName>
        <fullName evidence="1">Uncharacterized protein</fullName>
    </submittedName>
</protein>
<dbReference type="Proteomes" id="UP001277972">
    <property type="component" value="Unassembled WGS sequence"/>
</dbReference>
<reference evidence="1" key="1">
    <citation type="submission" date="2023-11" db="EMBL/GenBank/DDBJ databases">
        <title>Gracilibacillus pellucida a moderately halophilic bacterium isolated from saline soil in Xinjiang province.</title>
        <authorList>
            <person name="Zhang Z."/>
            <person name="Tan F."/>
            <person name="Wang Y."/>
            <person name="Xia M."/>
        </authorList>
    </citation>
    <scope>NUCLEOTIDE SEQUENCE</scope>
    <source>
        <strain evidence="1">S3-1-1</strain>
    </source>
</reference>
<evidence type="ECO:0000313" key="2">
    <source>
        <dbReference type="Proteomes" id="UP001277972"/>
    </source>
</evidence>
<comment type="caution">
    <text evidence="1">The sequence shown here is derived from an EMBL/GenBank/DDBJ whole genome shotgun (WGS) entry which is preliminary data.</text>
</comment>
<accession>A0ACC6M3V2</accession>
<sequence>MAIILAYCQLHIKTLLKEKVTLIWSIMIPSLFLLLNVNLDSIHSIDDIRFFWVIIIFMTFVYGIGMHAIKLRNYSTLKTYFSIADTRVRFLLPCLITQLVTIIISFTVFNIIVCLIFPFSIVDVLHLSLKMLLLSIPFGFLSFSFVLLRKVKYETLSGIMGIITFILLFTMSFKLPLGLIHPLVYIANLIYIESFQQIVIYLLIALLCLLIGLFSARTFTAFSEERR</sequence>